<keyword evidence="1" id="KW-1133">Transmembrane helix</keyword>
<keyword evidence="1" id="KW-0812">Transmembrane</keyword>
<sequence length="157" mass="17550">MAILPFSEASWGLLGSCGGWVVWYRMLRKTPRMKHVATAFSVANVDGSNRRQCLGVLKGVRVLCCRTVFITGCVRRQHVKRMAAVRLFAAGVIDAETNWTRVWREAAIGPFLPKHQIQHRQASGDRAGRDTICRLQALYTNAAWKLGLAYSIHRGLG</sequence>
<reference evidence="2" key="1">
    <citation type="submission" date="2020-08" db="EMBL/GenBank/DDBJ databases">
        <title>Multicomponent nature underlies the extraordinary mechanical properties of spider dragline silk.</title>
        <authorList>
            <person name="Kono N."/>
            <person name="Nakamura H."/>
            <person name="Mori M."/>
            <person name="Yoshida Y."/>
            <person name="Ohtoshi R."/>
            <person name="Malay A.D."/>
            <person name="Moran D.A.P."/>
            <person name="Tomita M."/>
            <person name="Numata K."/>
            <person name="Arakawa K."/>
        </authorList>
    </citation>
    <scope>NUCLEOTIDE SEQUENCE</scope>
</reference>
<organism evidence="2 3">
    <name type="scientific">Trichonephila inaurata madagascariensis</name>
    <dbReference type="NCBI Taxonomy" id="2747483"/>
    <lineage>
        <taxon>Eukaryota</taxon>
        <taxon>Metazoa</taxon>
        <taxon>Ecdysozoa</taxon>
        <taxon>Arthropoda</taxon>
        <taxon>Chelicerata</taxon>
        <taxon>Arachnida</taxon>
        <taxon>Araneae</taxon>
        <taxon>Araneomorphae</taxon>
        <taxon>Entelegynae</taxon>
        <taxon>Araneoidea</taxon>
        <taxon>Nephilidae</taxon>
        <taxon>Trichonephila</taxon>
        <taxon>Trichonephila inaurata</taxon>
    </lineage>
</organism>
<dbReference type="EMBL" id="BMAV01002091">
    <property type="protein sequence ID" value="GFY40773.1"/>
    <property type="molecule type" value="Genomic_DNA"/>
</dbReference>
<feature type="transmembrane region" description="Helical" evidence="1">
    <location>
        <begin position="6"/>
        <end position="24"/>
    </location>
</feature>
<proteinExistence type="predicted"/>
<name>A0A8X7BRM4_9ARAC</name>
<evidence type="ECO:0000313" key="3">
    <source>
        <dbReference type="Proteomes" id="UP000886998"/>
    </source>
</evidence>
<dbReference type="Proteomes" id="UP000886998">
    <property type="component" value="Unassembled WGS sequence"/>
</dbReference>
<protein>
    <submittedName>
        <fullName evidence="2">Uncharacterized protein</fullName>
    </submittedName>
</protein>
<evidence type="ECO:0000256" key="1">
    <source>
        <dbReference type="SAM" id="Phobius"/>
    </source>
</evidence>
<dbReference type="AlphaFoldDB" id="A0A8X7BRM4"/>
<gene>
    <name evidence="2" type="ORF">TNIN_158261</name>
</gene>
<evidence type="ECO:0000313" key="2">
    <source>
        <dbReference type="EMBL" id="GFY40773.1"/>
    </source>
</evidence>
<keyword evidence="3" id="KW-1185">Reference proteome</keyword>
<accession>A0A8X7BRM4</accession>
<keyword evidence="1" id="KW-0472">Membrane</keyword>
<comment type="caution">
    <text evidence="2">The sequence shown here is derived from an EMBL/GenBank/DDBJ whole genome shotgun (WGS) entry which is preliminary data.</text>
</comment>